<feature type="compositionally biased region" description="Basic and acidic residues" evidence="1">
    <location>
        <begin position="45"/>
        <end position="55"/>
    </location>
</feature>
<dbReference type="AlphaFoldDB" id="A0A0B2QI07"/>
<dbReference type="Proteomes" id="UP000053555">
    <property type="component" value="Unassembled WGS sequence"/>
</dbReference>
<gene>
    <name evidence="2" type="ORF">glysoja_043768</name>
</gene>
<feature type="region of interest" description="Disordered" evidence="1">
    <location>
        <begin position="45"/>
        <end position="71"/>
    </location>
</feature>
<dbReference type="EMBL" id="KN658667">
    <property type="protein sequence ID" value="KHN19839.1"/>
    <property type="molecule type" value="Genomic_DNA"/>
</dbReference>
<feature type="non-terminal residue" evidence="2">
    <location>
        <position position="1"/>
    </location>
</feature>
<accession>A0A0B2QI07</accession>
<proteinExistence type="predicted"/>
<name>A0A0B2QI07_GLYSO</name>
<reference evidence="2" key="1">
    <citation type="submission" date="2014-07" db="EMBL/GenBank/DDBJ databases">
        <title>Identification of a novel salt tolerance gene in wild soybean by whole-genome sequencing.</title>
        <authorList>
            <person name="Lam H.-M."/>
            <person name="Qi X."/>
            <person name="Li M.-W."/>
            <person name="Liu X."/>
            <person name="Xie M."/>
            <person name="Ni M."/>
            <person name="Xu X."/>
        </authorList>
    </citation>
    <scope>NUCLEOTIDE SEQUENCE [LARGE SCALE GENOMIC DNA]</scope>
    <source>
        <tissue evidence="2">Root</tissue>
    </source>
</reference>
<evidence type="ECO:0000256" key="1">
    <source>
        <dbReference type="SAM" id="MobiDB-lite"/>
    </source>
</evidence>
<feature type="non-terminal residue" evidence="2">
    <location>
        <position position="71"/>
    </location>
</feature>
<organism evidence="2">
    <name type="scientific">Glycine soja</name>
    <name type="common">Wild soybean</name>
    <dbReference type="NCBI Taxonomy" id="3848"/>
    <lineage>
        <taxon>Eukaryota</taxon>
        <taxon>Viridiplantae</taxon>
        <taxon>Streptophyta</taxon>
        <taxon>Embryophyta</taxon>
        <taxon>Tracheophyta</taxon>
        <taxon>Spermatophyta</taxon>
        <taxon>Magnoliopsida</taxon>
        <taxon>eudicotyledons</taxon>
        <taxon>Gunneridae</taxon>
        <taxon>Pentapetalae</taxon>
        <taxon>rosids</taxon>
        <taxon>fabids</taxon>
        <taxon>Fabales</taxon>
        <taxon>Fabaceae</taxon>
        <taxon>Papilionoideae</taxon>
        <taxon>50 kb inversion clade</taxon>
        <taxon>NPAAA clade</taxon>
        <taxon>indigoferoid/millettioid clade</taxon>
        <taxon>Phaseoleae</taxon>
        <taxon>Glycine</taxon>
        <taxon>Glycine subgen. Soja</taxon>
    </lineage>
</organism>
<evidence type="ECO:0000313" key="2">
    <source>
        <dbReference type="EMBL" id="KHN19839.1"/>
    </source>
</evidence>
<sequence length="71" mass="8189">LVEKVLRTLSSRFDYVVAAIEESKDFIEMKLDELQCSLEVHEQRIKERETDRPSEKVLFTQSGGKYKTGPG</sequence>
<protein>
    <submittedName>
        <fullName evidence="2">Uncharacterized protein</fullName>
    </submittedName>
</protein>